<gene>
    <name evidence="3" type="ORF">DESAMIL20_337</name>
    <name evidence="2" type="ORF">DESAMIL20_413</name>
</gene>
<dbReference type="Proteomes" id="UP000194141">
    <property type="component" value="Unassembled WGS sequence"/>
</dbReference>
<organism evidence="2 4">
    <name type="scientific">Desulfurella amilsii</name>
    <dbReference type="NCBI Taxonomy" id="1562698"/>
    <lineage>
        <taxon>Bacteria</taxon>
        <taxon>Pseudomonadati</taxon>
        <taxon>Campylobacterota</taxon>
        <taxon>Desulfurellia</taxon>
        <taxon>Desulfurellales</taxon>
        <taxon>Desulfurellaceae</taxon>
        <taxon>Desulfurella</taxon>
    </lineage>
</organism>
<comment type="caution">
    <text evidence="2">The sequence shown here is derived from an EMBL/GenBank/DDBJ whole genome shotgun (WGS) entry which is preliminary data.</text>
</comment>
<sequence length="72" mass="8146">MNYEIDPKWLGSLFGIIAFIASCLVLVYLGSDFFYSTLKIIVTSICFYIFGMILAIIFNYIASSNESNQNNI</sequence>
<evidence type="ECO:0000313" key="3">
    <source>
        <dbReference type="EMBL" id="OSS42793.1"/>
    </source>
</evidence>
<feature type="transmembrane region" description="Helical" evidence="1">
    <location>
        <begin position="41"/>
        <end position="62"/>
    </location>
</feature>
<evidence type="ECO:0000313" key="4">
    <source>
        <dbReference type="Proteomes" id="UP000194141"/>
    </source>
</evidence>
<dbReference type="OrthoDB" id="9894943at2"/>
<keyword evidence="1" id="KW-0812">Transmembrane</keyword>
<dbReference type="STRING" id="1562698.DESAMIL20_337"/>
<name>A0A1X4XYU7_9BACT</name>
<evidence type="ECO:0000256" key="1">
    <source>
        <dbReference type="SAM" id="Phobius"/>
    </source>
</evidence>
<accession>A0A1X4XYU7</accession>
<dbReference type="RefSeq" id="WP_086033153.1">
    <property type="nucleotide sequence ID" value="NZ_MDSU01000004.1"/>
</dbReference>
<protein>
    <submittedName>
        <fullName evidence="2">Uncharacterized protein</fullName>
    </submittedName>
</protein>
<dbReference type="EMBL" id="MDSU01000010">
    <property type="protein sequence ID" value="OSS42717.1"/>
    <property type="molecule type" value="Genomic_DNA"/>
</dbReference>
<dbReference type="AlphaFoldDB" id="A0A1X4XYU7"/>
<feature type="transmembrane region" description="Helical" evidence="1">
    <location>
        <begin position="12"/>
        <end position="29"/>
    </location>
</feature>
<keyword evidence="4" id="KW-1185">Reference proteome</keyword>
<proteinExistence type="predicted"/>
<reference evidence="2 4" key="1">
    <citation type="journal article" date="2017" name="Front. Microbiol.">
        <title>Genome Sequence of Desulfurella amilsii Strain TR1 and Comparative Genomics of Desulfurellaceae Family.</title>
        <authorList>
            <person name="Florentino A.P."/>
            <person name="Stams A.J."/>
            <person name="Sanchez-Andrea I."/>
        </authorList>
    </citation>
    <scope>NUCLEOTIDE SEQUENCE [LARGE SCALE GENOMIC DNA]</scope>
    <source>
        <strain evidence="2 4">TR1</strain>
    </source>
</reference>
<keyword evidence="1" id="KW-1133">Transmembrane helix</keyword>
<keyword evidence="1" id="KW-0472">Membrane</keyword>
<dbReference type="EMBL" id="MDSU01000004">
    <property type="protein sequence ID" value="OSS42793.1"/>
    <property type="molecule type" value="Genomic_DNA"/>
</dbReference>
<evidence type="ECO:0000313" key="2">
    <source>
        <dbReference type="EMBL" id="OSS42717.1"/>
    </source>
</evidence>